<comment type="caution">
    <text evidence="1">The sequence shown here is derived from an EMBL/GenBank/DDBJ whole genome shotgun (WGS) entry which is preliminary data.</text>
</comment>
<organism evidence="1 2">
    <name type="scientific">Rhamnella rubrinervis</name>
    <dbReference type="NCBI Taxonomy" id="2594499"/>
    <lineage>
        <taxon>Eukaryota</taxon>
        <taxon>Viridiplantae</taxon>
        <taxon>Streptophyta</taxon>
        <taxon>Embryophyta</taxon>
        <taxon>Tracheophyta</taxon>
        <taxon>Spermatophyta</taxon>
        <taxon>Magnoliopsida</taxon>
        <taxon>eudicotyledons</taxon>
        <taxon>Gunneridae</taxon>
        <taxon>Pentapetalae</taxon>
        <taxon>rosids</taxon>
        <taxon>fabids</taxon>
        <taxon>Rosales</taxon>
        <taxon>Rhamnaceae</taxon>
        <taxon>rhamnoid group</taxon>
        <taxon>Rhamneae</taxon>
        <taxon>Rhamnella</taxon>
    </lineage>
</organism>
<gene>
    <name evidence="1" type="ORF">FNV43_RR11999</name>
</gene>
<dbReference type="Gene3D" id="1.10.287.2250">
    <property type="match status" value="1"/>
</dbReference>
<dbReference type="SUPFAM" id="SSF54001">
    <property type="entry name" value="Cysteine proteinases"/>
    <property type="match status" value="1"/>
</dbReference>
<dbReference type="AlphaFoldDB" id="A0A8K0H7A6"/>
<sequence>MAALLRSSSMAALLRSSKLAFVFSRTPLLPGFTYSSSVFVVKPCVTFVVPNRSPPGYTDVEAMLRNVLASSSKEDFKNLMKDASKEDLKNLMKDAQLGKLKLPSSQLFEICCKLYDKSYTSLQEKLYRLTVFEDNLKDAICINKIQNDKYNNSTLRLYLNYGHYFDHTKAEVRRAHGIVD</sequence>
<dbReference type="EMBL" id="VOIH02000005">
    <property type="protein sequence ID" value="KAF3446819.1"/>
    <property type="molecule type" value="Genomic_DNA"/>
</dbReference>
<proteinExistence type="predicted"/>
<dbReference type="Proteomes" id="UP000796880">
    <property type="component" value="Unassembled WGS sequence"/>
</dbReference>
<name>A0A8K0H7A6_9ROSA</name>
<dbReference type="InterPro" id="IPR038765">
    <property type="entry name" value="Papain-like_cys_pep_sf"/>
</dbReference>
<accession>A0A8K0H7A6</accession>
<evidence type="ECO:0000313" key="1">
    <source>
        <dbReference type="EMBL" id="KAF3446819.1"/>
    </source>
</evidence>
<reference evidence="1" key="1">
    <citation type="submission" date="2020-03" db="EMBL/GenBank/DDBJ databases">
        <title>A high-quality chromosome-level genome assembly of a woody plant with both climbing and erect habits, Rhamnella rubrinervis.</title>
        <authorList>
            <person name="Lu Z."/>
            <person name="Yang Y."/>
            <person name="Zhu X."/>
            <person name="Sun Y."/>
        </authorList>
    </citation>
    <scope>NUCLEOTIDE SEQUENCE</scope>
    <source>
        <strain evidence="1">BYM</strain>
        <tissue evidence="1">Leaf</tissue>
    </source>
</reference>
<keyword evidence="2" id="KW-1185">Reference proteome</keyword>
<evidence type="ECO:0000313" key="2">
    <source>
        <dbReference type="Proteomes" id="UP000796880"/>
    </source>
</evidence>
<protein>
    <submittedName>
        <fullName evidence="1">Uncharacterized protein</fullName>
    </submittedName>
</protein>